<dbReference type="EMBL" id="MU806077">
    <property type="protein sequence ID" value="KAJ3840481.1"/>
    <property type="molecule type" value="Genomic_DNA"/>
</dbReference>
<dbReference type="AlphaFoldDB" id="A0AA38UGQ4"/>
<accession>A0AA38UGQ4</accession>
<dbReference type="InterPro" id="IPR036322">
    <property type="entry name" value="WD40_repeat_dom_sf"/>
</dbReference>
<reference evidence="4" key="1">
    <citation type="submission" date="2022-08" db="EMBL/GenBank/DDBJ databases">
        <authorList>
            <consortium name="DOE Joint Genome Institute"/>
            <person name="Min B."/>
            <person name="Riley R."/>
            <person name="Sierra-Patev S."/>
            <person name="Naranjo-Ortiz M."/>
            <person name="Looney B."/>
            <person name="Konkel Z."/>
            <person name="Slot J.C."/>
            <person name="Sakamoto Y."/>
            <person name="Steenwyk J.L."/>
            <person name="Rokas A."/>
            <person name="Carro J."/>
            <person name="Camarero S."/>
            <person name="Ferreira P."/>
            <person name="Molpeceres G."/>
            <person name="Ruiz-Duenas F.J."/>
            <person name="Serrano A."/>
            <person name="Henrissat B."/>
            <person name="Drula E."/>
            <person name="Hughes K.W."/>
            <person name="Mata J.L."/>
            <person name="Ishikawa N.K."/>
            <person name="Vargas-Isla R."/>
            <person name="Ushijima S."/>
            <person name="Smith C.A."/>
            <person name="Ahrendt S."/>
            <person name="Andreopoulos W."/>
            <person name="He G."/>
            <person name="Labutti K."/>
            <person name="Lipzen A."/>
            <person name="Ng V."/>
            <person name="Sandor L."/>
            <person name="Barry K."/>
            <person name="Martinez A.T."/>
            <person name="Xiao Y."/>
            <person name="Gibbons J.G."/>
            <person name="Terashima K."/>
            <person name="Hibbett D.S."/>
            <person name="Grigoriev I.V."/>
        </authorList>
    </citation>
    <scope>NUCLEOTIDE SEQUENCE</scope>
    <source>
        <strain evidence="4">TFB9207</strain>
    </source>
</reference>
<dbReference type="PROSITE" id="PS00678">
    <property type="entry name" value="WD_REPEATS_1"/>
    <property type="match status" value="1"/>
</dbReference>
<feature type="repeat" description="WD" evidence="3">
    <location>
        <begin position="107"/>
        <end position="145"/>
    </location>
</feature>
<organism evidence="4 5">
    <name type="scientific">Lentinula raphanica</name>
    <dbReference type="NCBI Taxonomy" id="153919"/>
    <lineage>
        <taxon>Eukaryota</taxon>
        <taxon>Fungi</taxon>
        <taxon>Dikarya</taxon>
        <taxon>Basidiomycota</taxon>
        <taxon>Agaricomycotina</taxon>
        <taxon>Agaricomycetes</taxon>
        <taxon>Agaricomycetidae</taxon>
        <taxon>Agaricales</taxon>
        <taxon>Marasmiineae</taxon>
        <taxon>Omphalotaceae</taxon>
        <taxon>Lentinula</taxon>
    </lineage>
</organism>
<gene>
    <name evidence="4" type="ORF">F5878DRAFT_674284</name>
</gene>
<dbReference type="InterPro" id="IPR037626">
    <property type="entry name" value="NUP37"/>
</dbReference>
<evidence type="ECO:0000313" key="4">
    <source>
        <dbReference type="EMBL" id="KAJ3840481.1"/>
    </source>
</evidence>
<dbReference type="PANTHER" id="PTHR22806:SF0">
    <property type="entry name" value="NUCLEOPORIN NUP37"/>
    <property type="match status" value="1"/>
</dbReference>
<dbReference type="InterPro" id="IPR019775">
    <property type="entry name" value="WD40_repeat_CS"/>
</dbReference>
<keyword evidence="2" id="KW-0677">Repeat</keyword>
<dbReference type="InterPro" id="IPR015943">
    <property type="entry name" value="WD40/YVTN_repeat-like_dom_sf"/>
</dbReference>
<dbReference type="InterPro" id="IPR001680">
    <property type="entry name" value="WD40_rpt"/>
</dbReference>
<dbReference type="SUPFAM" id="SSF50978">
    <property type="entry name" value="WD40 repeat-like"/>
    <property type="match status" value="1"/>
</dbReference>
<keyword evidence="5" id="KW-1185">Reference proteome</keyword>
<evidence type="ECO:0000256" key="2">
    <source>
        <dbReference type="ARBA" id="ARBA00022737"/>
    </source>
</evidence>
<dbReference type="Gene3D" id="2.130.10.10">
    <property type="entry name" value="YVTN repeat-like/Quinoprotein amine dehydrogenase"/>
    <property type="match status" value="1"/>
</dbReference>
<evidence type="ECO:0000313" key="5">
    <source>
        <dbReference type="Proteomes" id="UP001163846"/>
    </source>
</evidence>
<dbReference type="PROSITE" id="PS50082">
    <property type="entry name" value="WD_REPEATS_2"/>
    <property type="match status" value="1"/>
</dbReference>
<dbReference type="GO" id="GO:0031080">
    <property type="term" value="C:nuclear pore outer ring"/>
    <property type="evidence" value="ECO:0007669"/>
    <property type="project" value="InterPro"/>
</dbReference>
<dbReference type="Proteomes" id="UP001163846">
    <property type="component" value="Unassembled WGS sequence"/>
</dbReference>
<evidence type="ECO:0008006" key="6">
    <source>
        <dbReference type="Google" id="ProtNLM"/>
    </source>
</evidence>
<comment type="caution">
    <text evidence="4">The sequence shown here is derived from an EMBL/GenBank/DDBJ whole genome shotgun (WGS) entry which is preliminary data.</text>
</comment>
<proteinExistence type="predicted"/>
<dbReference type="PANTHER" id="PTHR22806">
    <property type="entry name" value="NUCLEOPORIN NUP37 P37 -RELATED"/>
    <property type="match status" value="1"/>
</dbReference>
<evidence type="ECO:0000256" key="1">
    <source>
        <dbReference type="ARBA" id="ARBA00022574"/>
    </source>
</evidence>
<keyword evidence="1 3" id="KW-0853">WD repeat</keyword>
<name>A0AA38UGQ4_9AGAR</name>
<sequence length="385" mass="42285">MDFWHNSDCNIHVLVACHNDDAPNLVAIGSDHSVEVLLVGSSSCESVALFHIGTRLTAIAWSPRSVSPSTSEEWVIELAAASADYGLHLLTKTASGPEDIFHFGGGLSGHHGKINDITFCGGMGIESSRYVATVSDDKMLMVWDLTPHDTDVQDEIQSPDSRPQPTVYVMAYPHPLTSIDSHTSTTKELLVSDSRGTVYIVDWRSDPSASEQDSWRSSSVLELTDPHALSEVSVGLSLKLSGSVAWRRDSPDIVGSVYGSKFSLWDLSNLRGGKPFATSGSFSQGGHRFRYFCVFFDERSCYSPNLRRWCPTYPEYFAISTQSPLKGAVVHVYSTNYVYAQPTVFNVSQRPQYVRDFDFLATRGIPRLAVAVGRSVAIFPIGVES</sequence>
<protein>
    <recommendedName>
        <fullName evidence="6">WD40 repeat-like protein</fullName>
    </recommendedName>
</protein>
<evidence type="ECO:0000256" key="3">
    <source>
        <dbReference type="PROSITE-ProRule" id="PRU00221"/>
    </source>
</evidence>